<dbReference type="AlphaFoldDB" id="A0A975NHG5"/>
<gene>
    <name evidence="8" type="ORF">KMZ29_08155</name>
</gene>
<dbReference type="Pfam" id="PF02563">
    <property type="entry name" value="Poly_export"/>
    <property type="match status" value="1"/>
</dbReference>
<proteinExistence type="predicted"/>
<dbReference type="EMBL" id="CP076134">
    <property type="protein sequence ID" value="QWG14621.1"/>
    <property type="molecule type" value="Genomic_DNA"/>
</dbReference>
<dbReference type="InterPro" id="IPR058781">
    <property type="entry name" value="HH_AprE-like"/>
</dbReference>
<feature type="domain" description="AprE-like long alpha-helical hairpin" evidence="7">
    <location>
        <begin position="164"/>
        <end position="347"/>
    </location>
</feature>
<feature type="region of interest" description="Disordered" evidence="3">
    <location>
        <begin position="421"/>
        <end position="449"/>
    </location>
</feature>
<dbReference type="InterPro" id="IPR003715">
    <property type="entry name" value="Poly_export_N"/>
</dbReference>
<keyword evidence="1 4" id="KW-0732">Signal</keyword>
<feature type="coiled-coil region" evidence="2">
    <location>
        <begin position="221"/>
        <end position="255"/>
    </location>
</feature>
<feature type="signal peptide" evidence="4">
    <location>
        <begin position="1"/>
        <end position="24"/>
    </location>
</feature>
<dbReference type="GO" id="GO:0015159">
    <property type="term" value="F:polysaccharide transmembrane transporter activity"/>
    <property type="evidence" value="ECO:0007669"/>
    <property type="project" value="InterPro"/>
</dbReference>
<dbReference type="PANTHER" id="PTHR33619:SF3">
    <property type="entry name" value="POLYSACCHARIDE EXPORT PROTEIN GFCE-RELATED"/>
    <property type="match status" value="1"/>
</dbReference>
<dbReference type="Pfam" id="PF10531">
    <property type="entry name" value="SLBB"/>
    <property type="match status" value="1"/>
</dbReference>
<dbReference type="RefSeq" id="WP_215623229.1">
    <property type="nucleotide sequence ID" value="NZ_CP076134.1"/>
</dbReference>
<evidence type="ECO:0000256" key="4">
    <source>
        <dbReference type="SAM" id="SignalP"/>
    </source>
</evidence>
<dbReference type="PANTHER" id="PTHR33619">
    <property type="entry name" value="POLYSACCHARIDE EXPORT PROTEIN GFCE-RELATED"/>
    <property type="match status" value="1"/>
</dbReference>
<feature type="chain" id="PRO_5036985294" evidence="4">
    <location>
        <begin position="25"/>
        <end position="449"/>
    </location>
</feature>
<dbReference type="Gene3D" id="3.30.1950.10">
    <property type="entry name" value="wza like domain"/>
    <property type="match status" value="1"/>
</dbReference>
<keyword evidence="2" id="KW-0175">Coiled coil</keyword>
<dbReference type="InterPro" id="IPR019554">
    <property type="entry name" value="Soluble_ligand-bd"/>
</dbReference>
<protein>
    <submittedName>
        <fullName evidence="8">Polysaccharide biosynthesis/export family protein</fullName>
    </submittedName>
</protein>
<evidence type="ECO:0000256" key="1">
    <source>
        <dbReference type="ARBA" id="ARBA00022729"/>
    </source>
</evidence>
<evidence type="ECO:0000259" key="7">
    <source>
        <dbReference type="Pfam" id="PF25994"/>
    </source>
</evidence>
<accession>A0A975NHG5</accession>
<evidence type="ECO:0000259" key="5">
    <source>
        <dbReference type="Pfam" id="PF02563"/>
    </source>
</evidence>
<dbReference type="Pfam" id="PF25994">
    <property type="entry name" value="HH_AprE"/>
    <property type="match status" value="1"/>
</dbReference>
<organism evidence="8 9">
    <name type="scientific">Bradyrhizobium sediminis</name>
    <dbReference type="NCBI Taxonomy" id="2840469"/>
    <lineage>
        <taxon>Bacteria</taxon>
        <taxon>Pseudomonadati</taxon>
        <taxon>Pseudomonadota</taxon>
        <taxon>Alphaproteobacteria</taxon>
        <taxon>Hyphomicrobiales</taxon>
        <taxon>Nitrobacteraceae</taxon>
        <taxon>Bradyrhizobium</taxon>
    </lineage>
</organism>
<evidence type="ECO:0000256" key="3">
    <source>
        <dbReference type="SAM" id="MobiDB-lite"/>
    </source>
</evidence>
<feature type="domain" description="Polysaccharide export protein N-terminal" evidence="5">
    <location>
        <begin position="32"/>
        <end position="107"/>
    </location>
</feature>
<name>A0A975NHG5_9BRAD</name>
<dbReference type="InterPro" id="IPR049712">
    <property type="entry name" value="Poly_export"/>
</dbReference>
<sequence>MATCAWALALSVILHAWSIDPATAQSAAAQSAAPKAYRITAGDKIGVTVFGQPDLSGESTVDQSGSIRLPLIGDIYAINLTLTELEQSIAQALAPGYVRNPTVSIRIAEFSPIYVLGLVRTPGVYPYREGLSVLGAIARAGGIGVSEIQQSGMLGALLQAEERVRLLEIGRVIFLAKRARLIALQNGDDRIDFPDMSGLVADPARMAQIRDGEQLAFTAERQAVLQETEALQKQLPRLEAEIASLKRQAELELQQRSLNHELVADYEQLAKTGLARKSTYIEVRREEARIDGNIGRLNSESLKAELAIGDLQFKITELRNGYQRRMSTELRETERSLLELTVTLPAAHRVRAAYARQVGWLTAEQLQQPAIAVIRAKGTTNVKYDAIVDFLLQPGDVVQIGSLFPPVPELSLDRLDVSGEKAASGETSSRTGNAAAAQWGATGSTATVN</sequence>
<evidence type="ECO:0000313" key="9">
    <source>
        <dbReference type="Proteomes" id="UP000680839"/>
    </source>
</evidence>
<feature type="domain" description="Soluble ligand binding" evidence="6">
    <location>
        <begin position="113"/>
        <end position="143"/>
    </location>
</feature>
<reference evidence="8" key="1">
    <citation type="submission" date="2021-06" db="EMBL/GenBank/DDBJ databases">
        <title>Bradyrhizobium sp. S2-20-1 Genome sequencing.</title>
        <authorList>
            <person name="Jin L."/>
        </authorList>
    </citation>
    <scope>NUCLEOTIDE SEQUENCE</scope>
    <source>
        <strain evidence="8">S2-20-1</strain>
    </source>
</reference>
<evidence type="ECO:0000313" key="8">
    <source>
        <dbReference type="EMBL" id="QWG14621.1"/>
    </source>
</evidence>
<dbReference type="Proteomes" id="UP000680839">
    <property type="component" value="Chromosome"/>
</dbReference>
<evidence type="ECO:0000259" key="6">
    <source>
        <dbReference type="Pfam" id="PF10531"/>
    </source>
</evidence>
<evidence type="ECO:0000256" key="2">
    <source>
        <dbReference type="SAM" id="Coils"/>
    </source>
</evidence>